<dbReference type="InterPro" id="IPR016062">
    <property type="entry name" value="TM1410-rel"/>
</dbReference>
<accession>A0A1M6IMD6</accession>
<dbReference type="Pfam" id="PF03537">
    <property type="entry name" value="Glyco_hydro_114"/>
    <property type="match status" value="1"/>
</dbReference>
<dbReference type="OrthoDB" id="7292394at2"/>
<sequence>MSNALRGRDSMRGVYRRVVCAARLVIVGLLSSVAHERASADAGVAPSIALFYGAQPPVSRLREFDVAVIEPDSGFEPLRHKSARTAWFAYVSVGEVTPQRSYYAAIPKAWLAGDNAVWGATVIDQDAADWPAFYVEHVIAPLWKKGYRGFFLDTLDSYQLVAKTDAARARQERGLVAVVRAIKARFPRARLIFNRGFEILPQVHSLVSAVAFESLYRGWDQAGQRYTEIAPADREWLLGQAKTIREQYRLPVLAIDYCAPADDACATQTASRISAAGIVPYVTDGGLQTVGTGPARAMKQ</sequence>
<dbReference type="AlphaFoldDB" id="A0A1M6IMD6"/>
<feature type="domain" description="Glycoside-hydrolase family GH114 TIM-barrel" evidence="1">
    <location>
        <begin position="56"/>
        <end position="287"/>
    </location>
</feature>
<dbReference type="InterPro" id="IPR004352">
    <property type="entry name" value="GH114_TIM-barrel"/>
</dbReference>
<dbReference type="STRING" id="169427.SAMN05192548_100193"/>
<evidence type="ECO:0000259" key="1">
    <source>
        <dbReference type="Pfam" id="PF03537"/>
    </source>
</evidence>
<proteinExistence type="predicted"/>
<dbReference type="InterPro" id="IPR017853">
    <property type="entry name" value="GH"/>
</dbReference>
<evidence type="ECO:0000313" key="2">
    <source>
        <dbReference type="EMBL" id="SHJ35533.1"/>
    </source>
</evidence>
<dbReference type="Proteomes" id="UP000184395">
    <property type="component" value="Unassembled WGS sequence"/>
</dbReference>
<dbReference type="RefSeq" id="WP_073426699.1">
    <property type="nucleotide sequence ID" value="NZ_CADFGY010000003.1"/>
</dbReference>
<dbReference type="InterPro" id="IPR013785">
    <property type="entry name" value="Aldolase_TIM"/>
</dbReference>
<gene>
    <name evidence="2" type="ORF">SAMN05192548_100193</name>
</gene>
<dbReference type="PANTHER" id="PTHR35882">
    <property type="entry name" value="PELA"/>
    <property type="match status" value="1"/>
</dbReference>
<dbReference type="EMBL" id="FRAB01000001">
    <property type="protein sequence ID" value="SHJ35533.1"/>
    <property type="molecule type" value="Genomic_DNA"/>
</dbReference>
<dbReference type="SUPFAM" id="SSF51445">
    <property type="entry name" value="(Trans)glycosidases"/>
    <property type="match status" value="1"/>
</dbReference>
<reference evidence="2 3" key="1">
    <citation type="submission" date="2016-11" db="EMBL/GenBank/DDBJ databases">
        <authorList>
            <person name="Jaros S."/>
            <person name="Januszkiewicz K."/>
            <person name="Wedrychowicz H."/>
        </authorList>
    </citation>
    <scope>NUCLEOTIDE SEQUENCE [LARGE SCALE GENOMIC DNA]</scope>
    <source>
        <strain evidence="2 3">LMG 20594</strain>
    </source>
</reference>
<dbReference type="Gene3D" id="3.20.20.70">
    <property type="entry name" value="Aldolase class I"/>
    <property type="match status" value="1"/>
</dbReference>
<organism evidence="2 3">
    <name type="scientific">Paraburkholderia terricola</name>
    <dbReference type="NCBI Taxonomy" id="169427"/>
    <lineage>
        <taxon>Bacteria</taxon>
        <taxon>Pseudomonadati</taxon>
        <taxon>Pseudomonadota</taxon>
        <taxon>Betaproteobacteria</taxon>
        <taxon>Burkholderiales</taxon>
        <taxon>Burkholderiaceae</taxon>
        <taxon>Paraburkholderia</taxon>
    </lineage>
</organism>
<protein>
    <submittedName>
        <fullName evidence="2">Extracellular protein</fullName>
    </submittedName>
</protein>
<name>A0A1M6IMD6_9BURK</name>
<dbReference type="PRINTS" id="PR01545">
    <property type="entry name" value="THEMAYE10DUF"/>
</dbReference>
<dbReference type="PANTHER" id="PTHR35882:SF2">
    <property type="entry name" value="PELA"/>
    <property type="match status" value="1"/>
</dbReference>
<evidence type="ECO:0000313" key="3">
    <source>
        <dbReference type="Proteomes" id="UP000184395"/>
    </source>
</evidence>